<accession>A0A844HMY7</accession>
<protein>
    <submittedName>
        <fullName evidence="1">Uncharacterized protein</fullName>
    </submittedName>
</protein>
<dbReference type="RefSeq" id="WP_155041179.1">
    <property type="nucleotide sequence ID" value="NZ_WMIG01000014.1"/>
</dbReference>
<evidence type="ECO:0000313" key="2">
    <source>
        <dbReference type="Proteomes" id="UP000449846"/>
    </source>
</evidence>
<dbReference type="AlphaFoldDB" id="A0A844HMY7"/>
<name>A0A844HMY7_9RHOB</name>
<proteinExistence type="predicted"/>
<evidence type="ECO:0000313" key="1">
    <source>
        <dbReference type="EMBL" id="MTH61236.1"/>
    </source>
</evidence>
<comment type="caution">
    <text evidence="1">The sequence shown here is derived from an EMBL/GenBank/DDBJ whole genome shotgun (WGS) entry which is preliminary data.</text>
</comment>
<dbReference type="EMBL" id="WMIG01000014">
    <property type="protein sequence ID" value="MTH61236.1"/>
    <property type="molecule type" value="Genomic_DNA"/>
</dbReference>
<reference evidence="1 2" key="1">
    <citation type="submission" date="2019-11" db="EMBL/GenBank/DDBJ databases">
        <authorList>
            <person name="Dong K."/>
        </authorList>
    </citation>
    <scope>NUCLEOTIDE SEQUENCE [LARGE SCALE GENOMIC DNA]</scope>
    <source>
        <strain evidence="1 2">NBRC 112902</strain>
    </source>
</reference>
<sequence length="46" mass="4897">MNSIGIIGRAFAIALARNNIHATSSSSRGPDSGIATRYNRYCDLAL</sequence>
<organism evidence="1 2">
    <name type="scientific">Paracoccus litorisediminis</name>
    <dbReference type="NCBI Taxonomy" id="2006130"/>
    <lineage>
        <taxon>Bacteria</taxon>
        <taxon>Pseudomonadati</taxon>
        <taxon>Pseudomonadota</taxon>
        <taxon>Alphaproteobacteria</taxon>
        <taxon>Rhodobacterales</taxon>
        <taxon>Paracoccaceae</taxon>
        <taxon>Paracoccus</taxon>
    </lineage>
</organism>
<keyword evidence="2" id="KW-1185">Reference proteome</keyword>
<dbReference type="Proteomes" id="UP000449846">
    <property type="component" value="Unassembled WGS sequence"/>
</dbReference>
<gene>
    <name evidence="1" type="ORF">GL300_18660</name>
</gene>